<feature type="transmembrane region" description="Helical" evidence="15">
    <location>
        <begin position="489"/>
        <end position="511"/>
    </location>
</feature>
<proteinExistence type="inferred from homology"/>
<dbReference type="InterPro" id="IPR002401">
    <property type="entry name" value="Cyt_P450_E_grp-I"/>
</dbReference>
<keyword evidence="12 15" id="KW-0472">Membrane</keyword>
<evidence type="ECO:0000256" key="14">
    <source>
        <dbReference type="SAM" id="MobiDB-lite"/>
    </source>
</evidence>
<keyword evidence="17" id="KW-1185">Reference proteome</keyword>
<dbReference type="GO" id="GO:0005737">
    <property type="term" value="C:cytoplasm"/>
    <property type="evidence" value="ECO:0007669"/>
    <property type="project" value="TreeGrafter"/>
</dbReference>
<dbReference type="Pfam" id="PF00067">
    <property type="entry name" value="p450"/>
    <property type="match status" value="2"/>
</dbReference>
<evidence type="ECO:0000256" key="3">
    <source>
        <dbReference type="ARBA" id="ARBA00010617"/>
    </source>
</evidence>
<dbReference type="PRINTS" id="PR00385">
    <property type="entry name" value="P450"/>
</dbReference>
<dbReference type="GO" id="GO:0020037">
    <property type="term" value="F:heme binding"/>
    <property type="evidence" value="ECO:0007669"/>
    <property type="project" value="InterPro"/>
</dbReference>
<evidence type="ECO:0000256" key="2">
    <source>
        <dbReference type="ARBA" id="ARBA00004141"/>
    </source>
</evidence>
<evidence type="ECO:0000256" key="1">
    <source>
        <dbReference type="ARBA" id="ARBA00001971"/>
    </source>
</evidence>
<feature type="compositionally biased region" description="Low complexity" evidence="14">
    <location>
        <begin position="440"/>
        <end position="458"/>
    </location>
</feature>
<feature type="transmembrane region" description="Helical" evidence="15">
    <location>
        <begin position="12"/>
        <end position="30"/>
    </location>
</feature>
<dbReference type="EMBL" id="LNIX01000008">
    <property type="protein sequence ID" value="OXA50662.1"/>
    <property type="molecule type" value="Genomic_DNA"/>
</dbReference>
<dbReference type="Gene3D" id="1.10.630.10">
    <property type="entry name" value="Cytochrome P450"/>
    <property type="match status" value="2"/>
</dbReference>
<evidence type="ECO:0000256" key="7">
    <source>
        <dbReference type="ARBA" id="ARBA00022723"/>
    </source>
</evidence>
<dbReference type="SUPFAM" id="SSF48264">
    <property type="entry name" value="Cytochrome P450"/>
    <property type="match status" value="1"/>
</dbReference>
<dbReference type="GO" id="GO:0016020">
    <property type="term" value="C:membrane"/>
    <property type="evidence" value="ECO:0007669"/>
    <property type="project" value="UniProtKB-SubCell"/>
</dbReference>
<dbReference type="InterPro" id="IPR050182">
    <property type="entry name" value="Cytochrome_P450_fam2"/>
</dbReference>
<dbReference type="InterPro" id="IPR017972">
    <property type="entry name" value="Cyt_P450_CS"/>
</dbReference>
<comment type="caution">
    <text evidence="16">The sequence shown here is derived from an EMBL/GenBank/DDBJ whole genome shotgun (WGS) entry which is preliminary data.</text>
</comment>
<keyword evidence="9" id="KW-0560">Oxidoreductase</keyword>
<accession>A0A226DYY8</accession>
<feature type="transmembrane region" description="Helical" evidence="15">
    <location>
        <begin position="517"/>
        <end position="536"/>
    </location>
</feature>
<gene>
    <name evidence="16" type="ORF">Fcan01_14050</name>
</gene>
<dbReference type="STRING" id="158441.A0A226DYY8"/>
<evidence type="ECO:0000256" key="5">
    <source>
        <dbReference type="ARBA" id="ARBA00022617"/>
    </source>
</evidence>
<feature type="transmembrane region" description="Helical" evidence="15">
    <location>
        <begin position="548"/>
        <end position="566"/>
    </location>
</feature>
<dbReference type="GO" id="GO:0005506">
    <property type="term" value="F:iron ion binding"/>
    <property type="evidence" value="ECO:0007669"/>
    <property type="project" value="InterPro"/>
</dbReference>
<dbReference type="GO" id="GO:0008395">
    <property type="term" value="F:steroid hydroxylase activity"/>
    <property type="evidence" value="ECO:0007669"/>
    <property type="project" value="TreeGrafter"/>
</dbReference>
<comment type="similarity">
    <text evidence="3">Belongs to the cytochrome P450 family.</text>
</comment>
<dbReference type="InterPro" id="IPR001128">
    <property type="entry name" value="Cyt_P450"/>
</dbReference>
<reference evidence="16 17" key="1">
    <citation type="submission" date="2015-12" db="EMBL/GenBank/DDBJ databases">
        <title>The genome of Folsomia candida.</title>
        <authorList>
            <person name="Faddeeva A."/>
            <person name="Derks M.F."/>
            <person name="Anvar Y."/>
            <person name="Smit S."/>
            <person name="Van Straalen N."/>
            <person name="Roelofs D."/>
        </authorList>
    </citation>
    <scope>NUCLEOTIDE SEQUENCE [LARGE SCALE GENOMIC DNA]</scope>
    <source>
        <strain evidence="16 17">VU population</strain>
        <tissue evidence="16">Whole body</tissue>
    </source>
</reference>
<evidence type="ECO:0000256" key="11">
    <source>
        <dbReference type="ARBA" id="ARBA00023033"/>
    </source>
</evidence>
<dbReference type="PRINTS" id="PR00463">
    <property type="entry name" value="EP450I"/>
</dbReference>
<evidence type="ECO:0000313" key="16">
    <source>
        <dbReference type="EMBL" id="OXA50662.1"/>
    </source>
</evidence>
<evidence type="ECO:0000256" key="4">
    <source>
        <dbReference type="ARBA" id="ARBA00010737"/>
    </source>
</evidence>
<evidence type="ECO:0000256" key="13">
    <source>
        <dbReference type="PIRSR" id="PIRSR602401-1"/>
    </source>
</evidence>
<dbReference type="PANTHER" id="PTHR24300:SF376">
    <property type="entry name" value="CYTOCHROME P450 15A1"/>
    <property type="match status" value="1"/>
</dbReference>
<dbReference type="Pfam" id="PF10271">
    <property type="entry name" value="Tmp39"/>
    <property type="match status" value="1"/>
</dbReference>
<dbReference type="GO" id="GO:0006805">
    <property type="term" value="P:xenobiotic metabolic process"/>
    <property type="evidence" value="ECO:0007669"/>
    <property type="project" value="TreeGrafter"/>
</dbReference>
<dbReference type="AlphaFoldDB" id="A0A226DYY8"/>
<dbReference type="InterPro" id="IPR036396">
    <property type="entry name" value="Cyt_P450_sf"/>
</dbReference>
<feature type="transmembrane region" description="Helical" evidence="15">
    <location>
        <begin position="719"/>
        <end position="739"/>
    </location>
</feature>
<keyword evidence="8 15" id="KW-1133">Transmembrane helix</keyword>
<evidence type="ECO:0000256" key="15">
    <source>
        <dbReference type="SAM" id="Phobius"/>
    </source>
</evidence>
<keyword evidence="11" id="KW-0503">Monooxygenase</keyword>
<dbReference type="GO" id="GO:0006082">
    <property type="term" value="P:organic acid metabolic process"/>
    <property type="evidence" value="ECO:0007669"/>
    <property type="project" value="TreeGrafter"/>
</dbReference>
<name>A0A226DYY8_FOLCA</name>
<evidence type="ECO:0000256" key="12">
    <source>
        <dbReference type="ARBA" id="ARBA00023136"/>
    </source>
</evidence>
<dbReference type="InterPro" id="IPR019397">
    <property type="entry name" value="Uncharacterised_TMEM39"/>
</dbReference>
<dbReference type="Proteomes" id="UP000198287">
    <property type="component" value="Unassembled WGS sequence"/>
</dbReference>
<evidence type="ECO:0000256" key="6">
    <source>
        <dbReference type="ARBA" id="ARBA00022692"/>
    </source>
</evidence>
<comment type="similarity">
    <text evidence="4">Belongs to the TMEM39 family.</text>
</comment>
<dbReference type="PROSITE" id="PS00086">
    <property type="entry name" value="CYTOCHROME_P450"/>
    <property type="match status" value="1"/>
</dbReference>
<dbReference type="PANTHER" id="PTHR24300">
    <property type="entry name" value="CYTOCHROME P450 508A4-RELATED"/>
    <property type="match status" value="1"/>
</dbReference>
<evidence type="ECO:0000256" key="10">
    <source>
        <dbReference type="ARBA" id="ARBA00023004"/>
    </source>
</evidence>
<organism evidence="16 17">
    <name type="scientific">Folsomia candida</name>
    <name type="common">Springtail</name>
    <dbReference type="NCBI Taxonomy" id="158441"/>
    <lineage>
        <taxon>Eukaryota</taxon>
        <taxon>Metazoa</taxon>
        <taxon>Ecdysozoa</taxon>
        <taxon>Arthropoda</taxon>
        <taxon>Hexapoda</taxon>
        <taxon>Collembola</taxon>
        <taxon>Entomobryomorpha</taxon>
        <taxon>Isotomoidea</taxon>
        <taxon>Isotomidae</taxon>
        <taxon>Proisotominae</taxon>
        <taxon>Folsomia</taxon>
    </lineage>
</organism>
<dbReference type="GO" id="GO:0016712">
    <property type="term" value="F:oxidoreductase activity, acting on paired donors, with incorporation or reduction of molecular oxygen, reduced flavin or flavoprotein as one donor, and incorporation of one atom of oxygen"/>
    <property type="evidence" value="ECO:0007669"/>
    <property type="project" value="TreeGrafter"/>
</dbReference>
<evidence type="ECO:0000256" key="8">
    <source>
        <dbReference type="ARBA" id="ARBA00022989"/>
    </source>
</evidence>
<protein>
    <submittedName>
        <fullName evidence="16">Cytochrome P450 2J1</fullName>
    </submittedName>
</protein>
<keyword evidence="7 13" id="KW-0479">Metal-binding</keyword>
<feature type="binding site" description="axial binding residue" evidence="13">
    <location>
        <position position="386"/>
    </location>
    <ligand>
        <name>heme</name>
        <dbReference type="ChEBI" id="CHEBI:30413"/>
    </ligand>
    <ligandPart>
        <name>Fe</name>
        <dbReference type="ChEBI" id="CHEBI:18248"/>
    </ligandPart>
</feature>
<comment type="cofactor">
    <cofactor evidence="1 13">
        <name>heme</name>
        <dbReference type="ChEBI" id="CHEBI:30413"/>
    </cofactor>
</comment>
<sequence>MAFLLSLPWNWGTSEILVVIAAITYFYFWCTRKPPNFPPGPRRLPLLGNLHQLGSEPHKAFMKMQKEYGDMFSIYFGNNPAVIINDPKLLREMFSEAVFSGRANFLKPFQDRTGGIPRGVIFTHEATWVEQRRFALKTLRDFGFGKKSMESMVQQEATELIETFRKMAGKPIQTQNKFNAAVLNALWTLITGNRYSHDDPMLHDLIKRLTSTVSSSRAAGAILFFPFLYKLRVWFPFLFGPSAAQRTETQKKTLAFIRQHIKEHQDTYQAHAVPRDFIDVYLGEMEKAAVGSSFDGEEGTVIMEVMRFSAMVPTGVFHSVLEDTTFKGYFLPKNTIIVSNLYACMKSPAIWGDPDTFRPERFLAGDAKSVVRHEALLPFSTGKRVCLGESLAKDELFLFTACLFQRFRVTPDPNGPPPTMDYHMATHCIIMPNSSLQNVSSRRLSSPSSSSSSTSPPTMNNPHDNNCGHQHIPVTKHIHLPPLPPLSPLGFDIVLTLNGLLFYALQLLHLYRTHLHLISPHLAIIILTVMTRRIVYLILSKVISSQTFLVYSLGIGMIASIAWNAAKIEHLTWLRVIYLLGPIPLHLYTYGPTLVPLFHQPDYDPVQPPENSVHHTCTTHPPAIRQECEQLRMQFNKRIKWSPTMAYTPSSLTAVTILTRKYLYRSTHSTPTTTADPLNSSHARFHSLFSSSTFPRLLLGFHLAIELLALLILFKTSEWYQLISVTLLLITSTPTLIRLGRDFLVVWKLYKAEEYIFATVAG</sequence>
<evidence type="ECO:0000313" key="17">
    <source>
        <dbReference type="Proteomes" id="UP000198287"/>
    </source>
</evidence>
<keyword evidence="10 13" id="KW-0408">Iron</keyword>
<dbReference type="OrthoDB" id="1055148at2759"/>
<keyword evidence="6 15" id="KW-0812">Transmembrane</keyword>
<feature type="transmembrane region" description="Helical" evidence="15">
    <location>
        <begin position="694"/>
        <end position="713"/>
    </location>
</feature>
<feature type="transmembrane region" description="Helical" evidence="15">
    <location>
        <begin position="572"/>
        <end position="590"/>
    </location>
</feature>
<keyword evidence="5 13" id="KW-0349">Heme</keyword>
<evidence type="ECO:0000256" key="9">
    <source>
        <dbReference type="ARBA" id="ARBA00023002"/>
    </source>
</evidence>
<feature type="region of interest" description="Disordered" evidence="14">
    <location>
        <begin position="439"/>
        <end position="468"/>
    </location>
</feature>
<comment type="subcellular location">
    <subcellularLocation>
        <location evidence="2">Membrane</location>
        <topology evidence="2">Multi-pass membrane protein</topology>
    </subcellularLocation>
</comment>